<sequence>MSSSNKKAAKGKYVWRRLGRRLASRRILSPKSWHGRAIISPARLSRAVSDTNDGRDPVSISTLPCRTSLSLDPGKNPHRQGAVNLRAAAAAGHQLHSASSPETPPRRNQSSPKQKNVACPSGMHTPDPRPDDHVKCHFSPLTSLSQQSLSPACFVPSSQSGPSQP</sequence>
<feature type="compositionally biased region" description="Polar residues" evidence="1">
    <location>
        <begin position="156"/>
        <end position="165"/>
    </location>
</feature>
<feature type="region of interest" description="Disordered" evidence="1">
    <location>
        <begin position="44"/>
        <end position="165"/>
    </location>
</feature>
<dbReference type="EMBL" id="MCFA01000014">
    <property type="protein sequence ID" value="ORY17148.1"/>
    <property type="molecule type" value="Genomic_DNA"/>
</dbReference>
<evidence type="ECO:0000313" key="3">
    <source>
        <dbReference type="Proteomes" id="UP000193144"/>
    </source>
</evidence>
<organism evidence="2 3">
    <name type="scientific">Clohesyomyces aquaticus</name>
    <dbReference type="NCBI Taxonomy" id="1231657"/>
    <lineage>
        <taxon>Eukaryota</taxon>
        <taxon>Fungi</taxon>
        <taxon>Dikarya</taxon>
        <taxon>Ascomycota</taxon>
        <taxon>Pezizomycotina</taxon>
        <taxon>Dothideomycetes</taxon>
        <taxon>Pleosporomycetidae</taxon>
        <taxon>Pleosporales</taxon>
        <taxon>Lindgomycetaceae</taxon>
        <taxon>Clohesyomyces</taxon>
    </lineage>
</organism>
<reference evidence="2 3" key="1">
    <citation type="submission" date="2016-07" db="EMBL/GenBank/DDBJ databases">
        <title>Pervasive Adenine N6-methylation of Active Genes in Fungi.</title>
        <authorList>
            <consortium name="DOE Joint Genome Institute"/>
            <person name="Mondo S.J."/>
            <person name="Dannebaum R.O."/>
            <person name="Kuo R.C."/>
            <person name="Labutti K."/>
            <person name="Haridas S."/>
            <person name="Kuo A."/>
            <person name="Salamov A."/>
            <person name="Ahrendt S.R."/>
            <person name="Lipzen A."/>
            <person name="Sullivan W."/>
            <person name="Andreopoulos W.B."/>
            <person name="Clum A."/>
            <person name="Lindquist E."/>
            <person name="Daum C."/>
            <person name="Ramamoorthy G.K."/>
            <person name="Gryganskyi A."/>
            <person name="Culley D."/>
            <person name="Magnuson J.K."/>
            <person name="James T.Y."/>
            <person name="O'Malley M.A."/>
            <person name="Stajich J.E."/>
            <person name="Spatafora J.W."/>
            <person name="Visel A."/>
            <person name="Grigoriev I.V."/>
        </authorList>
    </citation>
    <scope>NUCLEOTIDE SEQUENCE [LARGE SCALE GENOMIC DNA]</scope>
    <source>
        <strain evidence="2 3">CBS 115471</strain>
    </source>
</reference>
<proteinExistence type="predicted"/>
<feature type="compositionally biased region" description="Basic and acidic residues" evidence="1">
    <location>
        <begin position="126"/>
        <end position="135"/>
    </location>
</feature>
<feature type="compositionally biased region" description="Polar residues" evidence="1">
    <location>
        <begin position="59"/>
        <end position="70"/>
    </location>
</feature>
<evidence type="ECO:0000256" key="1">
    <source>
        <dbReference type="SAM" id="MobiDB-lite"/>
    </source>
</evidence>
<feature type="compositionally biased region" description="Polar residues" evidence="1">
    <location>
        <begin position="96"/>
        <end position="114"/>
    </location>
</feature>
<protein>
    <submittedName>
        <fullName evidence="2">Uncharacterized protein</fullName>
    </submittedName>
</protein>
<name>A0A1Y2A3S8_9PLEO</name>
<gene>
    <name evidence="2" type="ORF">BCR34DRAFT_62073</name>
</gene>
<feature type="compositionally biased region" description="Low complexity" evidence="1">
    <location>
        <begin position="139"/>
        <end position="151"/>
    </location>
</feature>
<dbReference type="Proteomes" id="UP000193144">
    <property type="component" value="Unassembled WGS sequence"/>
</dbReference>
<dbReference type="AlphaFoldDB" id="A0A1Y2A3S8"/>
<comment type="caution">
    <text evidence="2">The sequence shown here is derived from an EMBL/GenBank/DDBJ whole genome shotgun (WGS) entry which is preliminary data.</text>
</comment>
<accession>A0A1Y2A3S8</accession>
<keyword evidence="3" id="KW-1185">Reference proteome</keyword>
<evidence type="ECO:0000313" key="2">
    <source>
        <dbReference type="EMBL" id="ORY17148.1"/>
    </source>
</evidence>